<accession>A0ABN6N9A0</accession>
<evidence type="ECO:0000313" key="2">
    <source>
        <dbReference type="Proteomes" id="UP001162734"/>
    </source>
</evidence>
<evidence type="ECO:0000313" key="1">
    <source>
        <dbReference type="EMBL" id="BDG09651.1"/>
    </source>
</evidence>
<dbReference type="InterPro" id="IPR029044">
    <property type="entry name" value="Nucleotide-diphossugar_trans"/>
</dbReference>
<dbReference type="EMBL" id="AP025592">
    <property type="protein sequence ID" value="BDG09651.1"/>
    <property type="molecule type" value="Genomic_DNA"/>
</dbReference>
<dbReference type="RefSeq" id="WP_248341926.1">
    <property type="nucleotide sequence ID" value="NZ_AP025592.1"/>
</dbReference>
<gene>
    <name evidence="1" type="ORF">AMPC_27640</name>
</gene>
<name>A0ABN6N9A0_9BACT</name>
<dbReference type="Proteomes" id="UP001162734">
    <property type="component" value="Chromosome"/>
</dbReference>
<sequence>MSGAPPAPRYRSFTVVLPVHEEAARLERVLRYYQRFAPVVVVDDESTDGSAELARGCGARVIRLRNAGTTQTPEWFRQVAGLLETEHFAVPSCSELLPARLLARYDEVARTGGADVVSTVRRVYTSGRLLTLWGDAPRVERFFDRRGLDYDAIEIHAPFRPRDPARLLALPPEPGYVITHLRDVDAVSLTRKHVAYAAVEARHRAERGRPLQLGGLLKLSAIELIQLARQGPRGWSGLALRETWARLVMHALVAWAGWELRTGAGLEDSRRRNADLWDELTREPGDGPDHGAAR</sequence>
<keyword evidence="2" id="KW-1185">Reference proteome</keyword>
<proteinExistence type="predicted"/>
<dbReference type="SUPFAM" id="SSF53448">
    <property type="entry name" value="Nucleotide-diphospho-sugar transferases"/>
    <property type="match status" value="1"/>
</dbReference>
<organism evidence="1 2">
    <name type="scientific">Anaeromyxobacter paludicola</name>
    <dbReference type="NCBI Taxonomy" id="2918171"/>
    <lineage>
        <taxon>Bacteria</taxon>
        <taxon>Pseudomonadati</taxon>
        <taxon>Myxococcota</taxon>
        <taxon>Myxococcia</taxon>
        <taxon>Myxococcales</taxon>
        <taxon>Cystobacterineae</taxon>
        <taxon>Anaeromyxobacteraceae</taxon>
        <taxon>Anaeromyxobacter</taxon>
    </lineage>
</organism>
<dbReference type="Gene3D" id="3.90.550.10">
    <property type="entry name" value="Spore Coat Polysaccharide Biosynthesis Protein SpsA, Chain A"/>
    <property type="match status" value="1"/>
</dbReference>
<evidence type="ECO:0008006" key="3">
    <source>
        <dbReference type="Google" id="ProtNLM"/>
    </source>
</evidence>
<protein>
    <recommendedName>
        <fullName evidence="3">Glycosyl transferase family 2</fullName>
    </recommendedName>
</protein>
<reference evidence="2" key="1">
    <citation type="journal article" date="2022" name="Int. J. Syst. Evol. Microbiol.">
        <title>Anaeromyxobacter oryzae sp. nov., Anaeromyxobacter diazotrophicus sp. nov. and Anaeromyxobacter paludicola sp. nov., isolated from paddy soils.</title>
        <authorList>
            <person name="Itoh H."/>
            <person name="Xu Z."/>
            <person name="Mise K."/>
            <person name="Masuda Y."/>
            <person name="Ushijima N."/>
            <person name="Hayakawa C."/>
            <person name="Shiratori Y."/>
            <person name="Senoo K."/>
        </authorList>
    </citation>
    <scope>NUCLEOTIDE SEQUENCE [LARGE SCALE GENOMIC DNA]</scope>
    <source>
        <strain evidence="2">Red630</strain>
    </source>
</reference>